<dbReference type="AlphaFoldDB" id="A0A0G0UZT6"/>
<evidence type="ECO:0000313" key="1">
    <source>
        <dbReference type="EMBL" id="KKR94214.1"/>
    </source>
</evidence>
<reference evidence="1 2" key="1">
    <citation type="journal article" date="2015" name="Nature">
        <title>rRNA introns, odd ribosomes, and small enigmatic genomes across a large radiation of phyla.</title>
        <authorList>
            <person name="Brown C.T."/>
            <person name="Hug L.A."/>
            <person name="Thomas B.C."/>
            <person name="Sharon I."/>
            <person name="Castelle C.J."/>
            <person name="Singh A."/>
            <person name="Wilkins M.J."/>
            <person name="Williams K.H."/>
            <person name="Banfield J.F."/>
        </authorList>
    </citation>
    <scope>NUCLEOTIDE SEQUENCE [LARGE SCALE GENOMIC DNA]</scope>
</reference>
<organism evidence="1 2">
    <name type="scientific">Candidatus Roizmanbacteria bacterium GW2011_GWA1_41_13</name>
    <dbReference type="NCBI Taxonomy" id="1618474"/>
    <lineage>
        <taxon>Bacteria</taxon>
        <taxon>Candidatus Roizmaniibacteriota</taxon>
    </lineage>
</organism>
<dbReference type="EMBL" id="LCAN01000010">
    <property type="protein sequence ID" value="KKR94214.1"/>
    <property type="molecule type" value="Genomic_DNA"/>
</dbReference>
<proteinExistence type="predicted"/>
<gene>
    <name evidence="1" type="ORF">UU41_C0010G0001</name>
</gene>
<evidence type="ECO:0000313" key="2">
    <source>
        <dbReference type="Proteomes" id="UP000034961"/>
    </source>
</evidence>
<accession>A0A0G0UZT6</accession>
<sequence>MENRPIYASEYKIGSQERNKKNKYVYWISFDERKSETEKKVCLYGKFVRKKK</sequence>
<comment type="caution">
    <text evidence="1">The sequence shown here is derived from an EMBL/GenBank/DDBJ whole genome shotgun (WGS) entry which is preliminary data.</text>
</comment>
<name>A0A0G0UZT6_9BACT</name>
<protein>
    <submittedName>
        <fullName evidence="1">Uncharacterized protein</fullName>
    </submittedName>
</protein>
<dbReference type="Proteomes" id="UP000034961">
    <property type="component" value="Unassembled WGS sequence"/>
</dbReference>